<gene>
    <name evidence="10" type="ORF">PGUG_02288</name>
</gene>
<dbReference type="VEuPathDB" id="FungiDB:PGUG_02288"/>
<dbReference type="PANTHER" id="PTHR31465:SF9">
    <property type="entry name" value="SPHINGOID LONG-CHAIN BASE TRANSPORTER RSB1"/>
    <property type="match status" value="1"/>
</dbReference>
<keyword evidence="6 9" id="KW-0472">Membrane</keyword>
<dbReference type="GO" id="GO:0006869">
    <property type="term" value="P:lipid transport"/>
    <property type="evidence" value="ECO:0007669"/>
    <property type="project" value="UniProtKB-KW"/>
</dbReference>
<comment type="function">
    <text evidence="7">Catalyzes the ATP-dependent translocation of sphingoid long-chain bases (LCBs) from the cytoplasmic site toward the extracytoplasmic side of the membrane (flip-flop). Involved in the establishment of the functional lipid asymmetry of the plasma membrane. Regulates intracellular levels of LCBs, sphingolipid precursors that are growth inhibitory at increased levels.</text>
</comment>
<reference evidence="10 11" key="1">
    <citation type="journal article" date="2009" name="Nature">
        <title>Evolution of pathogenicity and sexual reproduction in eight Candida genomes.</title>
        <authorList>
            <person name="Butler G."/>
            <person name="Rasmussen M.D."/>
            <person name="Lin M.F."/>
            <person name="Santos M.A."/>
            <person name="Sakthikumar S."/>
            <person name="Munro C.A."/>
            <person name="Rheinbay E."/>
            <person name="Grabherr M."/>
            <person name="Forche A."/>
            <person name="Reedy J.L."/>
            <person name="Agrafioti I."/>
            <person name="Arnaud M.B."/>
            <person name="Bates S."/>
            <person name="Brown A.J."/>
            <person name="Brunke S."/>
            <person name="Costanzo M.C."/>
            <person name="Fitzpatrick D.A."/>
            <person name="de Groot P.W."/>
            <person name="Harris D."/>
            <person name="Hoyer L.L."/>
            <person name="Hube B."/>
            <person name="Klis F.M."/>
            <person name="Kodira C."/>
            <person name="Lennard N."/>
            <person name="Logue M.E."/>
            <person name="Martin R."/>
            <person name="Neiman A.M."/>
            <person name="Nikolaou E."/>
            <person name="Quail M.A."/>
            <person name="Quinn J."/>
            <person name="Santos M.C."/>
            <person name="Schmitzberger F.F."/>
            <person name="Sherlock G."/>
            <person name="Shah P."/>
            <person name="Silverstein K.A."/>
            <person name="Skrzypek M.S."/>
            <person name="Soll D."/>
            <person name="Staggs R."/>
            <person name="Stansfield I."/>
            <person name="Stumpf M.P."/>
            <person name="Sudbery P.E."/>
            <person name="Srikantha T."/>
            <person name="Zeng Q."/>
            <person name="Berman J."/>
            <person name="Berriman M."/>
            <person name="Heitman J."/>
            <person name="Gow N.A."/>
            <person name="Lorenz M.C."/>
            <person name="Birren B.W."/>
            <person name="Kellis M."/>
            <person name="Cuomo C.A."/>
        </authorList>
    </citation>
    <scope>NUCLEOTIDE SEQUENCE [LARGE SCALE GENOMIC DNA]</scope>
    <source>
        <strain evidence="11">ATCC 6260 / CBS 566 / DSM 6381 / JCM 1539 / NBRC 10279 / NRRL Y-324</strain>
    </source>
</reference>
<comment type="similarity">
    <text evidence="2">Belongs to the lipid-translocating exporter (LTE) (TC 9.A.26.1) family.</text>
</comment>
<dbReference type="KEGG" id="pgu:PGUG_02288"/>
<evidence type="ECO:0000256" key="4">
    <source>
        <dbReference type="ARBA" id="ARBA00022989"/>
    </source>
</evidence>
<evidence type="ECO:0000256" key="7">
    <source>
        <dbReference type="ARBA" id="ARBA00037472"/>
    </source>
</evidence>
<evidence type="ECO:0000256" key="9">
    <source>
        <dbReference type="SAM" id="Phobius"/>
    </source>
</evidence>
<keyword evidence="11" id="KW-1185">Reference proteome</keyword>
<dbReference type="InParanoid" id="A5DG87"/>
<dbReference type="GO" id="GO:0005886">
    <property type="term" value="C:plasma membrane"/>
    <property type="evidence" value="ECO:0007669"/>
    <property type="project" value="UniProtKB-SubCell"/>
</dbReference>
<evidence type="ECO:0000313" key="11">
    <source>
        <dbReference type="Proteomes" id="UP000001997"/>
    </source>
</evidence>
<keyword evidence="3 9" id="KW-0812">Transmembrane</keyword>
<feature type="transmembrane region" description="Helical" evidence="9">
    <location>
        <begin position="191"/>
        <end position="217"/>
    </location>
</feature>
<dbReference type="FunCoup" id="A5DG87">
    <property type="interactions" value="44"/>
</dbReference>
<sequence length="249" mass="28509">MAGIYFLFAQCVVIFGRKYSMLKPMWYSYFFIGCDVLSLIIQSIGGAMASTASSSNEDPTTGKNVMIVGIVFQVFAMTVFLGFWFVFLKRCFFKVVDHEDLPPDYAMHSMARSTPANYIKMLCNGRSVREYSATYREPVYNPKYANIRQRAAFKVFPVGITVAVIVVYIRCVYRVVELIQGFDGYLMTHEIYLMILDALMIALCGFIFLPLHPVWAIGSENVIKRRMITQNQDEKVEEKEEWSETVSSV</sequence>
<evidence type="ECO:0000256" key="1">
    <source>
        <dbReference type="ARBA" id="ARBA00004651"/>
    </source>
</evidence>
<dbReference type="RefSeq" id="XP_001486617.1">
    <property type="nucleotide sequence ID" value="XM_001486567.1"/>
</dbReference>
<dbReference type="InterPro" id="IPR007568">
    <property type="entry name" value="RTA1"/>
</dbReference>
<dbReference type="EMBL" id="CH408156">
    <property type="protein sequence ID" value="EDK38190.1"/>
    <property type="molecule type" value="Genomic_DNA"/>
</dbReference>
<dbReference type="OrthoDB" id="3358017at2759"/>
<feature type="transmembrane region" description="Helical" evidence="9">
    <location>
        <begin position="151"/>
        <end position="171"/>
    </location>
</feature>
<dbReference type="AlphaFoldDB" id="A5DG87"/>
<evidence type="ECO:0000256" key="2">
    <source>
        <dbReference type="ARBA" id="ARBA00009969"/>
    </source>
</evidence>
<organism evidence="10 11">
    <name type="scientific">Meyerozyma guilliermondii (strain ATCC 6260 / CBS 566 / DSM 6381 / JCM 1539 / NBRC 10279 / NRRL Y-324)</name>
    <name type="common">Yeast</name>
    <name type="synonym">Candida guilliermondii</name>
    <dbReference type="NCBI Taxonomy" id="294746"/>
    <lineage>
        <taxon>Eukaryota</taxon>
        <taxon>Fungi</taxon>
        <taxon>Dikarya</taxon>
        <taxon>Ascomycota</taxon>
        <taxon>Saccharomycotina</taxon>
        <taxon>Pichiomycetes</taxon>
        <taxon>Debaryomycetaceae</taxon>
        <taxon>Meyerozyma</taxon>
    </lineage>
</organism>
<evidence type="ECO:0000256" key="8">
    <source>
        <dbReference type="ARBA" id="ARBA00041117"/>
    </source>
</evidence>
<keyword evidence="5" id="KW-0445">Lipid transport</keyword>
<feature type="transmembrane region" description="Helical" evidence="9">
    <location>
        <begin position="65"/>
        <end position="88"/>
    </location>
</feature>
<protein>
    <recommendedName>
        <fullName evidence="8">Sphingoid long-chain base transporter RSB1</fullName>
    </recommendedName>
</protein>
<accession>A5DG87</accession>
<dbReference type="Proteomes" id="UP000001997">
    <property type="component" value="Unassembled WGS sequence"/>
</dbReference>
<comment type="subcellular location">
    <subcellularLocation>
        <location evidence="1">Cell membrane</location>
        <topology evidence="1">Multi-pass membrane protein</topology>
    </subcellularLocation>
</comment>
<proteinExistence type="inferred from homology"/>
<dbReference type="GeneID" id="5127436"/>
<evidence type="ECO:0000313" key="10">
    <source>
        <dbReference type="EMBL" id="EDK38190.1"/>
    </source>
</evidence>
<evidence type="ECO:0000256" key="5">
    <source>
        <dbReference type="ARBA" id="ARBA00023055"/>
    </source>
</evidence>
<dbReference type="Pfam" id="PF04479">
    <property type="entry name" value="RTA1"/>
    <property type="match status" value="1"/>
</dbReference>
<dbReference type="OMA" id="THEIYLM"/>
<keyword evidence="4 9" id="KW-1133">Transmembrane helix</keyword>
<evidence type="ECO:0000256" key="6">
    <source>
        <dbReference type="ARBA" id="ARBA00023136"/>
    </source>
</evidence>
<feature type="transmembrane region" description="Helical" evidence="9">
    <location>
        <begin position="26"/>
        <end position="45"/>
    </location>
</feature>
<evidence type="ECO:0000256" key="3">
    <source>
        <dbReference type="ARBA" id="ARBA00022692"/>
    </source>
</evidence>
<name>A5DG87_PICGU</name>
<dbReference type="PANTHER" id="PTHR31465">
    <property type="entry name" value="PROTEIN RTA1-RELATED"/>
    <property type="match status" value="1"/>
</dbReference>
<dbReference type="GO" id="GO:0000324">
    <property type="term" value="C:fungal-type vacuole"/>
    <property type="evidence" value="ECO:0007669"/>
    <property type="project" value="TreeGrafter"/>
</dbReference>
<dbReference type="HOGENOM" id="CLU_033465_6_3_1"/>
<dbReference type="eggNOG" id="ENOG502QU4U">
    <property type="taxonomic scope" value="Eukaryota"/>
</dbReference>
<keyword evidence="5" id="KW-0813">Transport</keyword>